<accession>A0ABX8BM55</accession>
<dbReference type="RefSeq" id="WP_220562711.1">
    <property type="nucleotide sequence ID" value="NZ_CP074133.1"/>
</dbReference>
<dbReference type="Pfam" id="PF13558">
    <property type="entry name" value="SbcC_Walker_B"/>
    <property type="match status" value="1"/>
</dbReference>
<evidence type="ECO:0000313" key="8">
    <source>
        <dbReference type="Proteomes" id="UP000676079"/>
    </source>
</evidence>
<evidence type="ECO:0000256" key="3">
    <source>
        <dbReference type="ARBA" id="ARBA00013368"/>
    </source>
</evidence>
<dbReference type="Gene3D" id="3.40.50.300">
    <property type="entry name" value="P-loop containing nucleotide triphosphate hydrolases"/>
    <property type="match status" value="2"/>
</dbReference>
<dbReference type="PANTHER" id="PTHR32114">
    <property type="entry name" value="ABC TRANSPORTER ABCH.3"/>
    <property type="match status" value="1"/>
</dbReference>
<feature type="coiled-coil region" evidence="4">
    <location>
        <begin position="257"/>
        <end position="294"/>
    </location>
</feature>
<dbReference type="EMBL" id="CP074133">
    <property type="protein sequence ID" value="QUX21488.1"/>
    <property type="molecule type" value="Genomic_DNA"/>
</dbReference>
<name>A0ABX8BM55_9ACTN</name>
<dbReference type="SUPFAM" id="SSF52540">
    <property type="entry name" value="P-loop containing nucleoside triphosphate hydrolases"/>
    <property type="match status" value="1"/>
</dbReference>
<evidence type="ECO:0000313" key="7">
    <source>
        <dbReference type="EMBL" id="QUX21488.1"/>
    </source>
</evidence>
<feature type="domain" description="Rad50/SbcC-type AAA" evidence="6">
    <location>
        <begin position="6"/>
        <end position="181"/>
    </location>
</feature>
<proteinExistence type="inferred from homology"/>
<evidence type="ECO:0000256" key="5">
    <source>
        <dbReference type="SAM" id="MobiDB-lite"/>
    </source>
</evidence>
<feature type="region of interest" description="Disordered" evidence="5">
    <location>
        <begin position="580"/>
        <end position="629"/>
    </location>
</feature>
<dbReference type="InterPro" id="IPR027417">
    <property type="entry name" value="P-loop_NTPase"/>
</dbReference>
<dbReference type="PANTHER" id="PTHR32114:SF2">
    <property type="entry name" value="ABC TRANSPORTER ABCH.3"/>
    <property type="match status" value="1"/>
</dbReference>
<reference evidence="7 8" key="1">
    <citation type="submission" date="2021-05" db="EMBL/GenBank/DDBJ databases">
        <title>Direct Submission.</title>
        <authorList>
            <person name="Li K."/>
            <person name="Gao J."/>
        </authorList>
    </citation>
    <scope>NUCLEOTIDE SEQUENCE [LARGE SCALE GENOMIC DNA]</scope>
    <source>
        <strain evidence="7 8">Mg02</strain>
    </source>
</reference>
<gene>
    <name evidence="7" type="ORF">KGD84_24220</name>
</gene>
<comment type="similarity">
    <text evidence="1">Belongs to the SMC family. SbcC subfamily.</text>
</comment>
<dbReference type="Proteomes" id="UP000676079">
    <property type="component" value="Chromosome"/>
</dbReference>
<organism evidence="7 8">
    <name type="scientific">Nocardiopsis changdeensis</name>
    <dbReference type="NCBI Taxonomy" id="2831969"/>
    <lineage>
        <taxon>Bacteria</taxon>
        <taxon>Bacillati</taxon>
        <taxon>Actinomycetota</taxon>
        <taxon>Actinomycetes</taxon>
        <taxon>Streptosporangiales</taxon>
        <taxon>Nocardiopsidaceae</taxon>
        <taxon>Nocardiopsis</taxon>
    </lineage>
</organism>
<comment type="subunit">
    <text evidence="2">Heterodimer of SbcC and SbcD.</text>
</comment>
<keyword evidence="8" id="KW-1185">Reference proteome</keyword>
<dbReference type="InterPro" id="IPR038729">
    <property type="entry name" value="Rad50/SbcC_AAA"/>
</dbReference>
<protein>
    <recommendedName>
        <fullName evidence="3">Nuclease SbcCD subunit C</fullName>
    </recommendedName>
</protein>
<feature type="coiled-coil region" evidence="4">
    <location>
        <begin position="444"/>
        <end position="478"/>
    </location>
</feature>
<dbReference type="Pfam" id="PF13476">
    <property type="entry name" value="AAA_23"/>
    <property type="match status" value="1"/>
</dbReference>
<sequence>MRLHTLTVRAFGPFAGTETVDFDRLGANGLFLIHGPTGAGKTSVLDAVCFALYGSLPGARGKDDSYKSHHAPLDRRPEVRLECTVRGRRVRVTRFPRWERPKKRGSGTLVENQKVVVEELAGERWEGVTTRPDEAGQFIGDLVGLTLDQFCQIVLLPQGEFSRFLRASAKDRRASLERIFNTGVFRELEDWFAEHATRLRRKVEAADLRVRESAGRIAETGRSTAPEDTEELWAWASELAALTAAVADEVAPVVDSVAGAREEAARALAEAQALDRRRTRLARARAGLDELLEQAEWRARVEAGLAAAERAAAVLPLLGERDARRTALAKAALVRDQARSLLPAAFASAAGAPELRAAERGCRDSLARAERLRADARRLRERREAIARFDRHLARIDETLERARTHLADLPAAIADLRGRLGEAQGRAGRVEAAEAALAAAAQRRDAVAEHGRLSAELDRAEAAHREAVDAAQAAREHVLSLRERRITHMAAELALGLAEGEPCAVCGSAEHPAPALAATGSLVTAGEERAAQAAADEAAQRRSAAQERVAALRERAATALERAEGRDPGTAAAEVAELTRQRDEARAAVDEARRTEEELEGLADRLERTRAHEAEQARQRSETAAHRDGAVEECDRLAAALHEALGGEDVDLDARVQDLHAEAELLAEAAAAVEEHGRAAGELDTAEAALAEALAGAGFADGAAARSAALDERERRELRSQARLHDDALAAVRAALEDPELAAVADLPPPDLSALKAAADEAALAAERAVTLRGLWRQRADRLAALRAELRSRLDDCGPVLRRYRIAEGMRALTAGTAKDNTDGVRLSAYVLAARLEQVVAAANDRLYTMSDGRYELRYTVDKTVSDGRAQKAGGLGIRVVDAWTGAERDPATLSGGETFFSSLALALGLGDVASAEAGGADIDTLFVDEGFGTLDEDTLEEVMDVLDRLRDGGRAVGVVSHVADLRHRITGRLQVVKTAAGSHIRHAG</sequence>
<evidence type="ECO:0000256" key="1">
    <source>
        <dbReference type="ARBA" id="ARBA00006930"/>
    </source>
</evidence>
<keyword evidence="4" id="KW-0175">Coiled coil</keyword>
<evidence type="ECO:0000256" key="4">
    <source>
        <dbReference type="SAM" id="Coils"/>
    </source>
</evidence>
<evidence type="ECO:0000259" key="6">
    <source>
        <dbReference type="Pfam" id="PF13476"/>
    </source>
</evidence>
<evidence type="ECO:0000256" key="2">
    <source>
        <dbReference type="ARBA" id="ARBA00011322"/>
    </source>
</evidence>